<keyword evidence="8" id="KW-0464">Manganese</keyword>
<dbReference type="InterPro" id="IPR015655">
    <property type="entry name" value="PP2C"/>
</dbReference>
<evidence type="ECO:0000256" key="1">
    <source>
        <dbReference type="ARBA" id="ARBA00001936"/>
    </source>
</evidence>
<dbReference type="EC" id="3.1.3.16" evidence="4"/>
<dbReference type="PROSITE" id="PS51746">
    <property type="entry name" value="PPM_2"/>
    <property type="match status" value="1"/>
</dbReference>
<dbReference type="InParanoid" id="A0A401H589"/>
<sequence>MSRNAVTDSCFPVADSGKATVDSDEDMEDLNEDMEDSDEDMMDVDEVSRDPDEETKDDKQLKRWRSIWLMTPNSEKLTIHGKNSRFCYAVTSMQGWRRTMEDKHAVQLHLGNNSRGSAFFAVFDGHGGNAVAEFARAFLHQTLCEDEEYARRAYPKALRNAFLKVDAKLSGVYGDMAVGSTANVALVTGKGRIYLANAGDSRAVLSNKGKAKTLSTDHKTSIPVEKARVEAADGYVWRGRVNNDLAMTRALGDFRYKQNMNLPPEKQIVTADPEVMEHEITEEDEFLILACDGIWDCLESQQVVDLVRLFVSQGKMLSKVCEDICQYCLAPHPIMGRGSDNMTLMVVALLHGRTPREWSEWVTERTVSRYGYDTPEMPPEIYSPAEVERMRPIFERVWHEIPAYEAKVRASQSQTEDDAASVLKIRIKIPGVNTLEPKSNDFKTRVQVHTIL</sequence>
<dbReference type="PROSITE" id="PS01032">
    <property type="entry name" value="PPM_1"/>
    <property type="match status" value="1"/>
</dbReference>
<dbReference type="CDD" id="cd00143">
    <property type="entry name" value="PP2Cc"/>
    <property type="match status" value="1"/>
</dbReference>
<reference evidence="13 14" key="1">
    <citation type="journal article" date="2018" name="Sci. Rep.">
        <title>Genome sequence of the cauliflower mushroom Sparassis crispa (Hanabiratake) and its association with beneficial usage.</title>
        <authorList>
            <person name="Kiyama R."/>
            <person name="Furutani Y."/>
            <person name="Kawaguchi K."/>
            <person name="Nakanishi T."/>
        </authorList>
    </citation>
    <scope>NUCLEOTIDE SEQUENCE [LARGE SCALE GENOMIC DNA]</scope>
</reference>
<keyword evidence="5" id="KW-0479">Metal-binding</keyword>
<feature type="compositionally biased region" description="Basic and acidic residues" evidence="11">
    <location>
        <begin position="46"/>
        <end position="58"/>
    </location>
</feature>
<dbReference type="InterPro" id="IPR036457">
    <property type="entry name" value="PPM-type-like_dom_sf"/>
</dbReference>
<comment type="cofactor">
    <cofactor evidence="2">
        <name>Mg(2+)</name>
        <dbReference type="ChEBI" id="CHEBI:18420"/>
    </cofactor>
</comment>
<dbReference type="EMBL" id="BFAD01000016">
    <property type="protein sequence ID" value="GBE89606.1"/>
    <property type="molecule type" value="Genomic_DNA"/>
</dbReference>
<comment type="cofactor">
    <cofactor evidence="1">
        <name>Mn(2+)</name>
        <dbReference type="ChEBI" id="CHEBI:29035"/>
    </cofactor>
</comment>
<dbReference type="OrthoDB" id="10264738at2759"/>
<dbReference type="Gene3D" id="3.60.40.10">
    <property type="entry name" value="PPM-type phosphatase domain"/>
    <property type="match status" value="1"/>
</dbReference>
<evidence type="ECO:0000256" key="5">
    <source>
        <dbReference type="ARBA" id="ARBA00022723"/>
    </source>
</evidence>
<dbReference type="STRING" id="139825.A0A401H589"/>
<evidence type="ECO:0000256" key="3">
    <source>
        <dbReference type="ARBA" id="ARBA00006702"/>
    </source>
</evidence>
<evidence type="ECO:0000313" key="14">
    <source>
        <dbReference type="Proteomes" id="UP000287166"/>
    </source>
</evidence>
<dbReference type="GO" id="GO:0004722">
    <property type="term" value="F:protein serine/threonine phosphatase activity"/>
    <property type="evidence" value="ECO:0007669"/>
    <property type="project" value="UniProtKB-EC"/>
</dbReference>
<name>A0A401H589_9APHY</name>
<keyword evidence="7 10" id="KW-0904">Protein phosphatase</keyword>
<dbReference type="SMART" id="SM00332">
    <property type="entry name" value="PP2Cc"/>
    <property type="match status" value="1"/>
</dbReference>
<evidence type="ECO:0000256" key="7">
    <source>
        <dbReference type="ARBA" id="ARBA00022912"/>
    </source>
</evidence>
<dbReference type="Proteomes" id="UP000287166">
    <property type="component" value="Unassembled WGS sequence"/>
</dbReference>
<evidence type="ECO:0000313" key="13">
    <source>
        <dbReference type="EMBL" id="GBE89606.1"/>
    </source>
</evidence>
<evidence type="ECO:0000256" key="10">
    <source>
        <dbReference type="RuleBase" id="RU003465"/>
    </source>
</evidence>
<feature type="compositionally biased region" description="Acidic residues" evidence="11">
    <location>
        <begin position="22"/>
        <end position="45"/>
    </location>
</feature>
<dbReference type="GO" id="GO:0046872">
    <property type="term" value="F:metal ion binding"/>
    <property type="evidence" value="ECO:0007669"/>
    <property type="project" value="UniProtKB-KW"/>
</dbReference>
<evidence type="ECO:0000256" key="9">
    <source>
        <dbReference type="ARBA" id="ARBA00048832"/>
    </source>
</evidence>
<organism evidence="13 14">
    <name type="scientific">Sparassis crispa</name>
    <dbReference type="NCBI Taxonomy" id="139825"/>
    <lineage>
        <taxon>Eukaryota</taxon>
        <taxon>Fungi</taxon>
        <taxon>Dikarya</taxon>
        <taxon>Basidiomycota</taxon>
        <taxon>Agaricomycotina</taxon>
        <taxon>Agaricomycetes</taxon>
        <taxon>Polyporales</taxon>
        <taxon>Sparassidaceae</taxon>
        <taxon>Sparassis</taxon>
    </lineage>
</organism>
<evidence type="ECO:0000259" key="12">
    <source>
        <dbReference type="PROSITE" id="PS51746"/>
    </source>
</evidence>
<keyword evidence="14" id="KW-1185">Reference proteome</keyword>
<dbReference type="RefSeq" id="XP_027620519.1">
    <property type="nucleotide sequence ID" value="XM_027764718.1"/>
</dbReference>
<dbReference type="AlphaFoldDB" id="A0A401H589"/>
<protein>
    <recommendedName>
        <fullName evidence="4">protein-serine/threonine phosphatase</fullName>
        <ecNumber evidence="4">3.1.3.16</ecNumber>
    </recommendedName>
</protein>
<feature type="region of interest" description="Disordered" evidence="11">
    <location>
        <begin position="1"/>
        <end position="58"/>
    </location>
</feature>
<dbReference type="PANTHER" id="PTHR13832:SF565">
    <property type="entry name" value="AT28366P-RELATED"/>
    <property type="match status" value="1"/>
</dbReference>
<dbReference type="InterPro" id="IPR001932">
    <property type="entry name" value="PPM-type_phosphatase-like_dom"/>
</dbReference>
<keyword evidence="6 10" id="KW-0378">Hydrolase</keyword>
<dbReference type="SUPFAM" id="SSF81606">
    <property type="entry name" value="PP2C-like"/>
    <property type="match status" value="1"/>
</dbReference>
<proteinExistence type="inferred from homology"/>
<evidence type="ECO:0000256" key="11">
    <source>
        <dbReference type="SAM" id="MobiDB-lite"/>
    </source>
</evidence>
<comment type="similarity">
    <text evidence="3 10">Belongs to the PP2C family.</text>
</comment>
<dbReference type="GeneID" id="38786523"/>
<evidence type="ECO:0000256" key="4">
    <source>
        <dbReference type="ARBA" id="ARBA00013081"/>
    </source>
</evidence>
<comment type="caution">
    <text evidence="13">The sequence shown here is derived from an EMBL/GenBank/DDBJ whole genome shotgun (WGS) entry which is preliminary data.</text>
</comment>
<dbReference type="InterPro" id="IPR000222">
    <property type="entry name" value="PP2C_BS"/>
</dbReference>
<accession>A0A401H589</accession>
<evidence type="ECO:0000256" key="8">
    <source>
        <dbReference type="ARBA" id="ARBA00023211"/>
    </source>
</evidence>
<dbReference type="Pfam" id="PF00481">
    <property type="entry name" value="PP2C"/>
    <property type="match status" value="1"/>
</dbReference>
<dbReference type="SMART" id="SM00331">
    <property type="entry name" value="PP2C_SIG"/>
    <property type="match status" value="1"/>
</dbReference>
<gene>
    <name evidence="13" type="ORF">SCP_1602690</name>
</gene>
<comment type="catalytic activity">
    <reaction evidence="9">
        <text>O-phospho-L-threonyl-[protein] + H2O = L-threonyl-[protein] + phosphate</text>
        <dbReference type="Rhea" id="RHEA:47004"/>
        <dbReference type="Rhea" id="RHEA-COMP:11060"/>
        <dbReference type="Rhea" id="RHEA-COMP:11605"/>
        <dbReference type="ChEBI" id="CHEBI:15377"/>
        <dbReference type="ChEBI" id="CHEBI:30013"/>
        <dbReference type="ChEBI" id="CHEBI:43474"/>
        <dbReference type="ChEBI" id="CHEBI:61977"/>
        <dbReference type="EC" id="3.1.3.16"/>
    </reaction>
    <physiologicalReaction direction="left-to-right" evidence="9">
        <dbReference type="Rhea" id="RHEA:47005"/>
    </physiologicalReaction>
</comment>
<evidence type="ECO:0000256" key="6">
    <source>
        <dbReference type="ARBA" id="ARBA00022801"/>
    </source>
</evidence>
<evidence type="ECO:0000256" key="2">
    <source>
        <dbReference type="ARBA" id="ARBA00001946"/>
    </source>
</evidence>
<feature type="domain" description="PPM-type phosphatase" evidence="12">
    <location>
        <begin position="87"/>
        <end position="349"/>
    </location>
</feature>
<dbReference type="PANTHER" id="PTHR13832">
    <property type="entry name" value="PROTEIN PHOSPHATASE 2C"/>
    <property type="match status" value="1"/>
</dbReference>